<evidence type="ECO:0000313" key="1">
    <source>
        <dbReference type="EMBL" id="EAZ93518.1"/>
    </source>
</evidence>
<dbReference type="AlphaFoldDB" id="A3II86"/>
<protein>
    <submittedName>
        <fullName evidence="1">Uncharacterized protein</fullName>
    </submittedName>
</protein>
<dbReference type="EMBL" id="AAXW01000002">
    <property type="protein sequence ID" value="EAZ93518.1"/>
    <property type="molecule type" value="Genomic_DNA"/>
</dbReference>
<accession>A3II86</accession>
<reference evidence="1 2" key="1">
    <citation type="submission" date="2007-03" db="EMBL/GenBank/DDBJ databases">
        <authorList>
            <person name="Stal L."/>
            <person name="Ferriera S."/>
            <person name="Johnson J."/>
            <person name="Kravitz S."/>
            <person name="Beeson K."/>
            <person name="Sutton G."/>
            <person name="Rogers Y.-H."/>
            <person name="Friedman R."/>
            <person name="Frazier M."/>
            <person name="Venter J.C."/>
        </authorList>
    </citation>
    <scope>NUCLEOTIDE SEQUENCE [LARGE SCALE GENOMIC DNA]</scope>
    <source>
        <strain evidence="1 2">CCY0110</strain>
    </source>
</reference>
<evidence type="ECO:0000313" key="2">
    <source>
        <dbReference type="Proteomes" id="UP000003781"/>
    </source>
</evidence>
<proteinExistence type="predicted"/>
<gene>
    <name evidence="1" type="ORF">CY0110_17022</name>
</gene>
<name>A3II86_9CHRO</name>
<comment type="caution">
    <text evidence="1">The sequence shown here is derived from an EMBL/GenBank/DDBJ whole genome shotgun (WGS) entry which is preliminary data.</text>
</comment>
<sequence length="28" mass="3390">MLAVKSLKDQFLTHHKHNLFPPLRMQRC</sequence>
<organism evidence="1 2">
    <name type="scientific">Crocosphaera chwakensis CCY0110</name>
    <dbReference type="NCBI Taxonomy" id="391612"/>
    <lineage>
        <taxon>Bacteria</taxon>
        <taxon>Bacillati</taxon>
        <taxon>Cyanobacteriota</taxon>
        <taxon>Cyanophyceae</taxon>
        <taxon>Oscillatoriophycideae</taxon>
        <taxon>Chroococcales</taxon>
        <taxon>Aphanothecaceae</taxon>
        <taxon>Crocosphaera</taxon>
        <taxon>Crocosphaera chwakensis</taxon>
    </lineage>
</organism>
<keyword evidence="2" id="KW-1185">Reference proteome</keyword>
<dbReference type="Proteomes" id="UP000003781">
    <property type="component" value="Unassembled WGS sequence"/>
</dbReference>